<dbReference type="Proteomes" id="UP001165064">
    <property type="component" value="Unassembled WGS sequence"/>
</dbReference>
<protein>
    <submittedName>
        <fullName evidence="1">Unnamed protein product</fullName>
    </submittedName>
</protein>
<accession>A0ACB5T973</accession>
<reference evidence="1" key="1">
    <citation type="submission" date="2023-04" db="EMBL/GenBank/DDBJ databases">
        <title>Ambrosiozyma monospora NBRC 10751.</title>
        <authorList>
            <person name="Ichikawa N."/>
            <person name="Sato H."/>
            <person name="Tonouchi N."/>
        </authorList>
    </citation>
    <scope>NUCLEOTIDE SEQUENCE</scope>
    <source>
        <strain evidence="1">NBRC 10751</strain>
    </source>
</reference>
<comment type="caution">
    <text evidence="1">The sequence shown here is derived from an EMBL/GenBank/DDBJ whole genome shotgun (WGS) entry which is preliminary data.</text>
</comment>
<proteinExistence type="predicted"/>
<sequence>MREQVNGTTIDSFCPESAGSDGNGTVVENEHDLPVEQDDHEHMEKTYESDCDGTVGEQKKELWGLNTVKQKLHNNFSKFAEQCLVEDMNNDDDNVVSPPHSTIPTLDDGFYRLAEPPLHLALARAPAPAQVPVPAPTLSSNPAPASNPSQNPVTENYACTPTFSLKEADLSDELAEAQLFFSAVSNICEANQKSVIGNPSESQYQSPKIKQYANKQNIGTKMHCHQPSTA</sequence>
<name>A0ACB5T973_AMBMO</name>
<organism evidence="1 2">
    <name type="scientific">Ambrosiozyma monospora</name>
    <name type="common">Yeast</name>
    <name type="synonym">Endomycopsis monosporus</name>
    <dbReference type="NCBI Taxonomy" id="43982"/>
    <lineage>
        <taxon>Eukaryota</taxon>
        <taxon>Fungi</taxon>
        <taxon>Dikarya</taxon>
        <taxon>Ascomycota</taxon>
        <taxon>Saccharomycotina</taxon>
        <taxon>Pichiomycetes</taxon>
        <taxon>Pichiales</taxon>
        <taxon>Pichiaceae</taxon>
        <taxon>Ambrosiozyma</taxon>
    </lineage>
</organism>
<dbReference type="EMBL" id="BSXS01004950">
    <property type="protein sequence ID" value="GME83743.1"/>
    <property type="molecule type" value="Genomic_DNA"/>
</dbReference>
<evidence type="ECO:0000313" key="2">
    <source>
        <dbReference type="Proteomes" id="UP001165064"/>
    </source>
</evidence>
<gene>
    <name evidence="1" type="ORF">Amon02_000637100</name>
</gene>
<keyword evidence="2" id="KW-1185">Reference proteome</keyword>
<evidence type="ECO:0000313" key="1">
    <source>
        <dbReference type="EMBL" id="GME83743.1"/>
    </source>
</evidence>